<evidence type="ECO:0000313" key="1">
    <source>
        <dbReference type="EMBL" id="SKC16536.1"/>
    </source>
</evidence>
<reference evidence="1 2" key="1">
    <citation type="submission" date="2017-02" db="EMBL/GenBank/DDBJ databases">
        <authorList>
            <person name="Peterson S.W."/>
        </authorList>
    </citation>
    <scope>NUCLEOTIDE SEQUENCE [LARGE SCALE GENOMIC DNA]</scope>
    <source>
        <strain evidence="1 2">DSM 24412</strain>
    </source>
</reference>
<keyword evidence="2" id="KW-1185">Reference proteome</keyword>
<dbReference type="EMBL" id="FUYV01000012">
    <property type="protein sequence ID" value="SKC16536.1"/>
    <property type="molecule type" value="Genomic_DNA"/>
</dbReference>
<organism evidence="1 2">
    <name type="scientific">Alkalitalea saponilacus</name>
    <dbReference type="NCBI Taxonomy" id="889453"/>
    <lineage>
        <taxon>Bacteria</taxon>
        <taxon>Pseudomonadati</taxon>
        <taxon>Bacteroidota</taxon>
        <taxon>Bacteroidia</taxon>
        <taxon>Marinilabiliales</taxon>
        <taxon>Marinilabiliaceae</taxon>
        <taxon>Alkalitalea</taxon>
    </lineage>
</organism>
<dbReference type="AlphaFoldDB" id="A0A1T5H7A1"/>
<evidence type="ECO:0000313" key="2">
    <source>
        <dbReference type="Proteomes" id="UP000191055"/>
    </source>
</evidence>
<protein>
    <submittedName>
        <fullName evidence="1">Uncharacterized protein</fullName>
    </submittedName>
</protein>
<sequence length="65" mass="7294">MDSNVIIDELRSFSVAVKINPNRLDRLPPVCNYRMHHTLTPPSILNTWPVINDAASLRIHDASSA</sequence>
<gene>
    <name evidence="1" type="ORF">SAMN03080601_02113</name>
</gene>
<proteinExistence type="predicted"/>
<accession>A0A1T5H7A1</accession>
<dbReference type="Proteomes" id="UP000191055">
    <property type="component" value="Unassembled WGS sequence"/>
</dbReference>
<name>A0A1T5H7A1_9BACT</name>